<dbReference type="PANTHER" id="PTHR23080">
    <property type="entry name" value="THAP DOMAIN PROTEIN"/>
    <property type="match status" value="1"/>
</dbReference>
<evidence type="ECO:0000313" key="4">
    <source>
        <dbReference type="EMBL" id="KAJ6252362.1"/>
    </source>
</evidence>
<proteinExistence type="predicted"/>
<evidence type="ECO:0000256" key="1">
    <source>
        <dbReference type="ARBA" id="ARBA00001968"/>
    </source>
</evidence>
<evidence type="ECO:0000259" key="3">
    <source>
        <dbReference type="Pfam" id="PF13359"/>
    </source>
</evidence>
<organism evidence="4 5">
    <name type="scientific">Anaeramoeba flamelloides</name>
    <dbReference type="NCBI Taxonomy" id="1746091"/>
    <lineage>
        <taxon>Eukaryota</taxon>
        <taxon>Metamonada</taxon>
        <taxon>Anaeramoebidae</taxon>
        <taxon>Anaeramoeba</taxon>
    </lineage>
</organism>
<name>A0ABQ8Z636_9EUKA</name>
<dbReference type="Proteomes" id="UP001150062">
    <property type="component" value="Unassembled WGS sequence"/>
</dbReference>
<protein>
    <recommendedName>
        <fullName evidence="3">DDE Tnp4 domain-containing protein</fullName>
    </recommendedName>
</protein>
<dbReference type="Pfam" id="PF13359">
    <property type="entry name" value="DDE_Tnp_4"/>
    <property type="match status" value="1"/>
</dbReference>
<keyword evidence="2" id="KW-0479">Metal-binding</keyword>
<comment type="cofactor">
    <cofactor evidence="1">
        <name>a divalent metal cation</name>
        <dbReference type="ChEBI" id="CHEBI:60240"/>
    </cofactor>
</comment>
<dbReference type="InterPro" id="IPR027806">
    <property type="entry name" value="HARBI1_dom"/>
</dbReference>
<evidence type="ECO:0000256" key="2">
    <source>
        <dbReference type="ARBA" id="ARBA00022723"/>
    </source>
</evidence>
<reference evidence="4" key="1">
    <citation type="submission" date="2022-08" db="EMBL/GenBank/DDBJ databases">
        <title>Novel sulfate-reducing endosymbionts in the free-living metamonad Anaeramoeba.</title>
        <authorList>
            <person name="Jerlstrom-Hultqvist J."/>
            <person name="Cepicka I."/>
            <person name="Gallot-Lavallee L."/>
            <person name="Salas-Leiva D."/>
            <person name="Curtis B.A."/>
            <person name="Zahonova K."/>
            <person name="Pipaliya S."/>
            <person name="Dacks J."/>
            <person name="Roger A.J."/>
        </authorList>
    </citation>
    <scope>NUCLEOTIDE SEQUENCE</scope>
    <source>
        <strain evidence="4">Schooner1</strain>
    </source>
</reference>
<evidence type="ECO:0000313" key="5">
    <source>
        <dbReference type="Proteomes" id="UP001150062"/>
    </source>
</evidence>
<accession>A0ABQ8Z636</accession>
<sequence>MAFRNLTGFSNLEFETLKNICLPRLTRRRVGRQQNITAHRKFFVLLTWLRKYPTFEELSIAFRMTKRKIYTVIKNAIEDVHQPLVSEYIKWYSKQEQEQNNFAFTNFPQCLAIVDVTVQPIKSPTENQREWYSGKHKTHVIKSQTINGADGRVMHVYSGINGRVHDIAIWRNSNVEEQFQNNPILADKAYIGIQHNCQAIIPIRKPRNRELTENEKSFNKRVSSDRILIENYYARLKNKFKILSYRYRGSITEYKKNFEICCALTNFDVQLRPLRRRNTENQN</sequence>
<gene>
    <name evidence="4" type="ORF">M0813_14214</name>
</gene>
<dbReference type="EMBL" id="JAOAOG010000045">
    <property type="protein sequence ID" value="KAJ6252362.1"/>
    <property type="molecule type" value="Genomic_DNA"/>
</dbReference>
<keyword evidence="5" id="KW-1185">Reference proteome</keyword>
<comment type="caution">
    <text evidence="4">The sequence shown here is derived from an EMBL/GenBank/DDBJ whole genome shotgun (WGS) entry which is preliminary data.</text>
</comment>
<feature type="domain" description="DDE Tnp4" evidence="3">
    <location>
        <begin position="114"/>
        <end position="266"/>
    </location>
</feature>